<feature type="compositionally biased region" description="Polar residues" evidence="2">
    <location>
        <begin position="41"/>
        <end position="50"/>
    </location>
</feature>
<comment type="caution">
    <text evidence="3">The sequence shown here is derived from an EMBL/GenBank/DDBJ whole genome shotgun (WGS) entry which is preliminary data.</text>
</comment>
<feature type="region of interest" description="Disordered" evidence="2">
    <location>
        <begin position="27"/>
        <end position="54"/>
    </location>
</feature>
<gene>
    <name evidence="3" type="ORF">CANINC_004430</name>
</gene>
<evidence type="ECO:0000256" key="1">
    <source>
        <dbReference type="SAM" id="Coils"/>
    </source>
</evidence>
<proteinExistence type="predicted"/>
<dbReference type="AlphaFoldDB" id="A0A4T0WWG4"/>
<feature type="coiled-coil region" evidence="1">
    <location>
        <begin position="358"/>
        <end position="459"/>
    </location>
</feature>
<organism evidence="3 4">
    <name type="scientific">Pichia inconspicua</name>
    <dbReference type="NCBI Taxonomy" id="52247"/>
    <lineage>
        <taxon>Eukaryota</taxon>
        <taxon>Fungi</taxon>
        <taxon>Dikarya</taxon>
        <taxon>Ascomycota</taxon>
        <taxon>Saccharomycotina</taxon>
        <taxon>Pichiomycetes</taxon>
        <taxon>Pichiales</taxon>
        <taxon>Pichiaceae</taxon>
        <taxon>Pichia</taxon>
    </lineage>
</organism>
<dbReference type="Proteomes" id="UP000307173">
    <property type="component" value="Unassembled WGS sequence"/>
</dbReference>
<name>A0A4T0WWG4_9ASCO</name>
<evidence type="ECO:0000256" key="2">
    <source>
        <dbReference type="SAM" id="MobiDB-lite"/>
    </source>
</evidence>
<dbReference type="OrthoDB" id="5376259at2759"/>
<feature type="coiled-coil region" evidence="1">
    <location>
        <begin position="270"/>
        <end position="318"/>
    </location>
</feature>
<evidence type="ECO:0000313" key="4">
    <source>
        <dbReference type="Proteomes" id="UP000307173"/>
    </source>
</evidence>
<sequence>MYNGKGLAKLPEENWHFDKYKDPHEFPALSFPSDDEFDQSEIGNQSSSAHLSGKIPKISDDEFRKLFHLRNQRKRSGLSNSNAFNDVPPLVFKEKSDLLNLKNDPKITESKESKLLSASTPKFNTIVSEDKEMNHGIKADKNLAALLSSTNINDGNDGSQFNKLLEKIEMQALVINELKNELNKTKIQKENFEMEIIKLEHDLSNLQKTVTMKENEISYLKNSNVHLQKNFSELKSKNLELEHELLVNSENSEKWKVELTKERMMLRKERELNTSLISDHEEKIAELNREKSNLSSTLKSVQTENQDLKVTLESKQQEVSTWKLKYESTLSESTTKLNAEKELVKAEHEKYENCLSKLNVINNKNEALVLEITELKDKYAKLEVEKTSLDRKYSELNKEHKLMSVDLIQLKAELSTKLRITKEELDKVSDEKVQVERIKNELESTVESIEKKYNDLKTQYLGTDPITQDRFGGFYQLLEMDKVDKLTLTELQNIVKNILKSLNIKFSDLKQNIIFIRDDIFNFFSEIHGILHSYESNQMIVVDKSIKPDLSDKEKLKVCMEVLVRDIKKLKGLN</sequence>
<evidence type="ECO:0000313" key="3">
    <source>
        <dbReference type="EMBL" id="TID15464.1"/>
    </source>
</evidence>
<feature type="coiled-coil region" evidence="1">
    <location>
        <begin position="161"/>
        <end position="244"/>
    </location>
</feature>
<accession>A0A4T0WWG4</accession>
<dbReference type="Pfam" id="PF11778">
    <property type="entry name" value="SID"/>
    <property type="match status" value="1"/>
</dbReference>
<keyword evidence="1" id="KW-0175">Coiled coil</keyword>
<dbReference type="InterPro" id="IPR021750">
    <property type="entry name" value="Sid4-like"/>
</dbReference>
<reference evidence="3 4" key="1">
    <citation type="journal article" date="2019" name="Front. Genet.">
        <title>Whole-Genome Sequencing of the Opportunistic Yeast Pathogen Candida inconspicua Uncovers Its Hybrid Origin.</title>
        <authorList>
            <person name="Mixao V."/>
            <person name="Hansen A.P."/>
            <person name="Saus E."/>
            <person name="Boekhout T."/>
            <person name="Lass-Florl C."/>
            <person name="Gabaldon T."/>
        </authorList>
    </citation>
    <scope>NUCLEOTIDE SEQUENCE [LARGE SCALE GENOMIC DNA]</scope>
    <source>
        <strain evidence="3 4">CBS 180</strain>
    </source>
</reference>
<dbReference type="EMBL" id="SELW01000653">
    <property type="protein sequence ID" value="TID15464.1"/>
    <property type="molecule type" value="Genomic_DNA"/>
</dbReference>
<keyword evidence="4" id="KW-1185">Reference proteome</keyword>
<protein>
    <submittedName>
        <fullName evidence="3">Uncharacterized protein</fullName>
    </submittedName>
</protein>